<dbReference type="HAMAP" id="MF_00368">
    <property type="entry name" value="Ribosomal_bL12"/>
    <property type="match status" value="1"/>
</dbReference>
<comment type="caution">
    <text evidence="6">The sequence shown here is derived from an EMBL/GenBank/DDBJ whole genome shotgun (WGS) entry which is preliminary data.</text>
</comment>
<dbReference type="Pfam" id="PF00542">
    <property type="entry name" value="Ribosomal_L12"/>
    <property type="match status" value="1"/>
</dbReference>
<dbReference type="InterPro" id="IPR036235">
    <property type="entry name" value="Ribosomal_bL12_oligo_N_sf"/>
</dbReference>
<accession>A0A427XGC5</accession>
<dbReference type="Gene3D" id="3.30.1390.10">
    <property type="match status" value="1"/>
</dbReference>
<dbReference type="GeneID" id="39587420"/>
<evidence type="ECO:0000259" key="5">
    <source>
        <dbReference type="Pfam" id="PF16320"/>
    </source>
</evidence>
<dbReference type="InterPro" id="IPR000206">
    <property type="entry name" value="Ribosomal_bL12"/>
</dbReference>
<reference evidence="6 7" key="1">
    <citation type="submission" date="2018-11" db="EMBL/GenBank/DDBJ databases">
        <title>Genome sequence of Apiotrichum porosum DSM 27194.</title>
        <authorList>
            <person name="Aliyu H."/>
            <person name="Gorte O."/>
            <person name="Ochsenreither K."/>
        </authorList>
    </citation>
    <scope>NUCLEOTIDE SEQUENCE [LARGE SCALE GENOMIC DNA]</scope>
    <source>
        <strain evidence="6 7">DSM 27194</strain>
    </source>
</reference>
<dbReference type="GO" id="GO:0003729">
    <property type="term" value="F:mRNA binding"/>
    <property type="evidence" value="ECO:0007669"/>
    <property type="project" value="TreeGrafter"/>
</dbReference>
<evidence type="ECO:0000313" key="6">
    <source>
        <dbReference type="EMBL" id="RSH77817.1"/>
    </source>
</evidence>
<dbReference type="PANTHER" id="PTHR45987:SF4">
    <property type="entry name" value="LARGE RIBOSOMAL SUBUNIT PROTEIN BL12M"/>
    <property type="match status" value="1"/>
</dbReference>
<dbReference type="GO" id="GO:0005762">
    <property type="term" value="C:mitochondrial large ribosomal subunit"/>
    <property type="evidence" value="ECO:0007669"/>
    <property type="project" value="TreeGrafter"/>
</dbReference>
<dbReference type="Proteomes" id="UP000279236">
    <property type="component" value="Unassembled WGS sequence"/>
</dbReference>
<proteinExistence type="inferred from homology"/>
<evidence type="ECO:0000259" key="4">
    <source>
        <dbReference type="Pfam" id="PF00542"/>
    </source>
</evidence>
<dbReference type="OrthoDB" id="250175at2759"/>
<dbReference type="SUPFAM" id="SSF48300">
    <property type="entry name" value="Ribosomal protein L7/12, oligomerisation (N-terminal) domain"/>
    <property type="match status" value="1"/>
</dbReference>
<comment type="similarity">
    <text evidence="1">Belongs to the bacterial ribosomal protein bL12 family.</text>
</comment>
<dbReference type="GO" id="GO:0003735">
    <property type="term" value="F:structural constituent of ribosome"/>
    <property type="evidence" value="ECO:0007669"/>
    <property type="project" value="InterPro"/>
</dbReference>
<sequence>MSAPRTVLRALRASSSRAAYRAPARAFSVTRVAREEAAPAAAVSPKIASIVDSVEGLTLLEVSELVSALKTRLNITEVAMPAASAAPAAASAAAAEAPVEEKPKEKTMFTVTLKAIDASAKAKIIREIKSLNSTMSLVEAKKFVESVPQMIKENVPKEDAEKLQKTLEGLGATVELS</sequence>
<dbReference type="InterPro" id="IPR013823">
    <property type="entry name" value="Ribosomal_bL12_C"/>
</dbReference>
<dbReference type="AlphaFoldDB" id="A0A427XGC5"/>
<name>A0A427XGC5_9TREE</name>
<keyword evidence="7" id="KW-1185">Reference proteome</keyword>
<dbReference type="InterPro" id="IPR014719">
    <property type="entry name" value="Ribosomal_bL12_C/ClpS-like"/>
</dbReference>
<evidence type="ECO:0000256" key="2">
    <source>
        <dbReference type="ARBA" id="ARBA00022980"/>
    </source>
</evidence>
<evidence type="ECO:0000256" key="3">
    <source>
        <dbReference type="ARBA" id="ARBA00023274"/>
    </source>
</evidence>
<feature type="domain" description="Large ribosomal subunit protein bL12 oligomerization" evidence="5">
    <location>
        <begin position="46"/>
        <end position="93"/>
    </location>
</feature>
<dbReference type="PANTHER" id="PTHR45987">
    <property type="entry name" value="39S RIBOSOMAL PROTEIN L12"/>
    <property type="match status" value="1"/>
</dbReference>
<dbReference type="GO" id="GO:0006412">
    <property type="term" value="P:translation"/>
    <property type="evidence" value="ECO:0007669"/>
    <property type="project" value="InterPro"/>
</dbReference>
<organism evidence="6 7">
    <name type="scientific">Apiotrichum porosum</name>
    <dbReference type="NCBI Taxonomy" id="105984"/>
    <lineage>
        <taxon>Eukaryota</taxon>
        <taxon>Fungi</taxon>
        <taxon>Dikarya</taxon>
        <taxon>Basidiomycota</taxon>
        <taxon>Agaricomycotina</taxon>
        <taxon>Tremellomycetes</taxon>
        <taxon>Trichosporonales</taxon>
        <taxon>Trichosporonaceae</taxon>
        <taxon>Apiotrichum</taxon>
    </lineage>
</organism>
<dbReference type="EMBL" id="RSCE01000014">
    <property type="protein sequence ID" value="RSH77817.1"/>
    <property type="molecule type" value="Genomic_DNA"/>
</dbReference>
<evidence type="ECO:0008006" key="8">
    <source>
        <dbReference type="Google" id="ProtNLM"/>
    </source>
</evidence>
<dbReference type="STRING" id="105984.A0A427XGC5"/>
<gene>
    <name evidence="6" type="ORF">EHS24_002877</name>
</gene>
<dbReference type="RefSeq" id="XP_028472964.1">
    <property type="nucleotide sequence ID" value="XM_028618597.1"/>
</dbReference>
<keyword evidence="3" id="KW-0687">Ribonucleoprotein</keyword>
<dbReference type="FunFam" id="3.30.1390.10:FF:000001">
    <property type="entry name" value="50S ribosomal protein L7/L12"/>
    <property type="match status" value="1"/>
</dbReference>
<protein>
    <recommendedName>
        <fullName evidence="8">54S ribosomal protein L12, mitochondrial</fullName>
    </recommendedName>
</protein>
<feature type="domain" description="Large ribosomal subunit protein bL12 C-terminal" evidence="4">
    <location>
        <begin position="109"/>
        <end position="176"/>
    </location>
</feature>
<evidence type="ECO:0000313" key="7">
    <source>
        <dbReference type="Proteomes" id="UP000279236"/>
    </source>
</evidence>
<dbReference type="SUPFAM" id="SSF54736">
    <property type="entry name" value="ClpS-like"/>
    <property type="match status" value="1"/>
</dbReference>
<dbReference type="Pfam" id="PF16320">
    <property type="entry name" value="Ribosomal_L12_N"/>
    <property type="match status" value="1"/>
</dbReference>
<dbReference type="InterPro" id="IPR008932">
    <property type="entry name" value="Ribosomal_bL12_oligo"/>
</dbReference>
<dbReference type="Gene3D" id="1.20.5.710">
    <property type="entry name" value="Single helix bin"/>
    <property type="match status" value="1"/>
</dbReference>
<evidence type="ECO:0000256" key="1">
    <source>
        <dbReference type="ARBA" id="ARBA00007197"/>
    </source>
</evidence>
<keyword evidence="2" id="KW-0689">Ribosomal protein</keyword>